<feature type="region of interest" description="Disordered" evidence="2">
    <location>
        <begin position="1"/>
        <end position="40"/>
    </location>
</feature>
<dbReference type="PANTHER" id="PTHR46910:SF1">
    <property type="entry name" value="MISCELLANEOUS ZN(II)2CYS6 TRANSCRIPTION FACTOR (EUROFUNG)-RELATED"/>
    <property type="match status" value="1"/>
</dbReference>
<dbReference type="PROSITE" id="PS50048">
    <property type="entry name" value="ZN2_CY6_FUNGAL_2"/>
    <property type="match status" value="1"/>
</dbReference>
<keyword evidence="1" id="KW-0539">Nucleus</keyword>
<feature type="compositionally biased region" description="Low complexity" evidence="2">
    <location>
        <begin position="171"/>
        <end position="200"/>
    </location>
</feature>
<dbReference type="InterPro" id="IPR036864">
    <property type="entry name" value="Zn2-C6_fun-type_DNA-bd_sf"/>
</dbReference>
<feature type="compositionally biased region" description="Polar residues" evidence="2">
    <location>
        <begin position="813"/>
        <end position="832"/>
    </location>
</feature>
<gene>
    <name evidence="4" type="ORF">NAEGRDRAFT_80888</name>
</gene>
<feature type="compositionally biased region" description="Acidic residues" evidence="2">
    <location>
        <begin position="268"/>
        <end position="281"/>
    </location>
</feature>
<reference evidence="4 5" key="1">
    <citation type="journal article" date="2010" name="Cell">
        <title>The genome of Naegleria gruberi illuminates early eukaryotic versatility.</title>
        <authorList>
            <person name="Fritz-Laylin L.K."/>
            <person name="Prochnik S.E."/>
            <person name="Ginger M.L."/>
            <person name="Dacks J.B."/>
            <person name="Carpenter M.L."/>
            <person name="Field M.C."/>
            <person name="Kuo A."/>
            <person name="Paredez A."/>
            <person name="Chapman J."/>
            <person name="Pham J."/>
            <person name="Shu S."/>
            <person name="Neupane R."/>
            <person name="Cipriano M."/>
            <person name="Mancuso J."/>
            <person name="Tu H."/>
            <person name="Salamov A."/>
            <person name="Lindquist E."/>
            <person name="Shapiro H."/>
            <person name="Lucas S."/>
            <person name="Grigoriev I.V."/>
            <person name="Cande W.Z."/>
            <person name="Fulton C."/>
            <person name="Rokhsar D.S."/>
            <person name="Dawson S.C."/>
        </authorList>
    </citation>
    <scope>NUCLEOTIDE SEQUENCE [LARGE SCALE GENOMIC DNA]</scope>
    <source>
        <strain evidence="4 5">NEG-M</strain>
    </source>
</reference>
<dbReference type="KEGG" id="ngr:NAEGRDRAFT_80888"/>
<dbReference type="InParanoid" id="D2VQN7"/>
<evidence type="ECO:0000313" key="5">
    <source>
        <dbReference type="Proteomes" id="UP000006671"/>
    </source>
</evidence>
<dbReference type="Proteomes" id="UP000006671">
    <property type="component" value="Unassembled WGS sequence"/>
</dbReference>
<dbReference type="OrthoDB" id="10261408at2759"/>
<dbReference type="PANTHER" id="PTHR46910">
    <property type="entry name" value="TRANSCRIPTION FACTOR PDR1"/>
    <property type="match status" value="1"/>
</dbReference>
<feature type="domain" description="Zn(2)-C6 fungal-type" evidence="3">
    <location>
        <begin position="290"/>
        <end position="320"/>
    </location>
</feature>
<evidence type="ECO:0000256" key="2">
    <source>
        <dbReference type="SAM" id="MobiDB-lite"/>
    </source>
</evidence>
<dbReference type="SUPFAM" id="SSF57701">
    <property type="entry name" value="Zn2/Cys6 DNA-binding domain"/>
    <property type="match status" value="1"/>
</dbReference>
<feature type="compositionally biased region" description="Low complexity" evidence="2">
    <location>
        <begin position="223"/>
        <end position="250"/>
    </location>
</feature>
<feature type="compositionally biased region" description="Low complexity" evidence="2">
    <location>
        <begin position="112"/>
        <end position="139"/>
    </location>
</feature>
<accession>D2VQN7</accession>
<proteinExistence type="predicted"/>
<feature type="region of interest" description="Disordered" evidence="2">
    <location>
        <begin position="112"/>
        <end position="146"/>
    </location>
</feature>
<dbReference type="Pfam" id="PF00172">
    <property type="entry name" value="Zn_clus"/>
    <property type="match status" value="1"/>
</dbReference>
<organism evidence="5">
    <name type="scientific">Naegleria gruberi</name>
    <name type="common">Amoeba</name>
    <dbReference type="NCBI Taxonomy" id="5762"/>
    <lineage>
        <taxon>Eukaryota</taxon>
        <taxon>Discoba</taxon>
        <taxon>Heterolobosea</taxon>
        <taxon>Tetramitia</taxon>
        <taxon>Eutetramitia</taxon>
        <taxon>Vahlkampfiidae</taxon>
        <taxon>Naegleria</taxon>
    </lineage>
</organism>
<dbReference type="GO" id="GO:0008270">
    <property type="term" value="F:zinc ion binding"/>
    <property type="evidence" value="ECO:0007669"/>
    <property type="project" value="InterPro"/>
</dbReference>
<feature type="compositionally biased region" description="Low complexity" evidence="2">
    <location>
        <begin position="833"/>
        <end position="870"/>
    </location>
</feature>
<feature type="region of interest" description="Disordered" evidence="2">
    <location>
        <begin position="223"/>
        <end position="283"/>
    </location>
</feature>
<dbReference type="GeneID" id="8855621"/>
<dbReference type="InterPro" id="IPR001138">
    <property type="entry name" value="Zn2Cys6_DnaBD"/>
</dbReference>
<dbReference type="AlphaFoldDB" id="D2VQN7"/>
<dbReference type="CDD" id="cd00067">
    <property type="entry name" value="GAL4"/>
    <property type="match status" value="1"/>
</dbReference>
<feature type="region of interest" description="Disordered" evidence="2">
    <location>
        <begin position="326"/>
        <end position="366"/>
    </location>
</feature>
<dbReference type="SMART" id="SM00066">
    <property type="entry name" value="GAL4"/>
    <property type="match status" value="1"/>
</dbReference>
<dbReference type="Gene3D" id="4.10.240.10">
    <property type="entry name" value="Zn(2)-C6 fungal-type DNA-binding domain"/>
    <property type="match status" value="1"/>
</dbReference>
<protein>
    <recommendedName>
        <fullName evidence="3">Zn(2)-C6 fungal-type domain-containing protein</fullName>
    </recommendedName>
</protein>
<keyword evidence="5" id="KW-1185">Reference proteome</keyword>
<feature type="compositionally biased region" description="Low complexity" evidence="2">
    <location>
        <begin position="15"/>
        <end position="37"/>
    </location>
</feature>
<feature type="region of interest" description="Disordered" evidence="2">
    <location>
        <begin position="813"/>
        <end position="873"/>
    </location>
</feature>
<evidence type="ECO:0000259" key="3">
    <source>
        <dbReference type="PROSITE" id="PS50048"/>
    </source>
</evidence>
<dbReference type="GO" id="GO:0000981">
    <property type="term" value="F:DNA-binding transcription factor activity, RNA polymerase II-specific"/>
    <property type="evidence" value="ECO:0007669"/>
    <property type="project" value="InterPro"/>
</dbReference>
<dbReference type="VEuPathDB" id="AmoebaDB:NAEGRDRAFT_80888"/>
<dbReference type="PROSITE" id="PS00463">
    <property type="entry name" value="ZN2_CY6_FUNGAL_1"/>
    <property type="match status" value="1"/>
</dbReference>
<feature type="region of interest" description="Disordered" evidence="2">
    <location>
        <begin position="171"/>
        <end position="205"/>
    </location>
</feature>
<evidence type="ECO:0000313" key="4">
    <source>
        <dbReference type="EMBL" id="EFC40981.1"/>
    </source>
</evidence>
<evidence type="ECO:0000256" key="1">
    <source>
        <dbReference type="ARBA" id="ARBA00023242"/>
    </source>
</evidence>
<dbReference type="RefSeq" id="XP_002673725.1">
    <property type="nucleotide sequence ID" value="XM_002673679.1"/>
</dbReference>
<dbReference type="InterPro" id="IPR050987">
    <property type="entry name" value="AtrR-like"/>
</dbReference>
<dbReference type="EMBL" id="GG738889">
    <property type="protein sequence ID" value="EFC40981.1"/>
    <property type="molecule type" value="Genomic_DNA"/>
</dbReference>
<sequence length="1002" mass="110724">MPKQTTYPGQGGSNGNNNNHQQHSQQQQQNNSESNNNLYNLRYQGPQSAFQSSNTSNALHFLHQFEKQQGGATNQPSLFNLLDGSTSTMASDEMAHYYQRLFSGNNNNTNSNNNLLNAMSANVNTPGSSSSNSNSTNPSAFVSPLPPASTPLADSLSYYLEQLGLPNQNKGGLLAPSTSSSSLLGNSSAGTNNTTSANANQQISKSASSDKISTLLNNINNHITSSSNNNLPMTSPTSSSSLSSSSGSNGQHVEESKKKKKKKPVAPESDEDEEMQMEGDESGGLFHPIACVQCRRLHKRCDRKLPACSKCVSRGVNCEYKIPRKKGRTAKPKTSTEGDQSNRDIASSLPSWEGVSMNPPELDRISTNTAPQMADVDVRRISEMNMCIFNTTNAGVKPLHSSTTKLLANILSSETPYGNIAKTPEKHLDKRKVLDLYFNIFGNGMPVIERKDFEGYLSSKSNNSKDDDEEIITEGNDIMPNKKEVYAMFLAIKAICEQRTGLSDLAEETMKKAREALSKFFDEHSNFYVSCCYAFMCIYESGCGRLKTAKYYLQSVNFYLDELSEEEQQNLTIYQKNLKKIRSFCKVCSSNDSGVLSLLKDWPNVFEKTLGIQIPTEWRTLLEQDLTPNNYSTMIKVVETLLHIVRMHLTKTGSERNLKIFDMGSTIVFHGIRLGILSAVNRGKELIEESALKITFGTENELFLFVPPPIVAHVAAAAKVHLHIVKSIEAGERQNPEVMMVPTVNYGEEPRVGTVDYYEILAKDLRALNILSKRYKKVSLFHKTLMQEMEEIINRKHLMSALNLFTSHSLNDGSKQPTDLPQFTQNFSSGSLPTTSIGSSNSTNSTTPSSTTSSLPTVSNTSNRSTTTTNPLSGFSNDIFSHYNLSEFSEFQNVKNTKDFFSVIANPKNNNKSNNPINMGTQNQMVDPPTINWQDMINGSGLNLNLGNNLGFGLASPVPNMNAEPSLQNESFFEPFLDNDDMQEIYSFAYDEALGPFMNNSD</sequence>
<name>D2VQN7_NAEGR</name>